<proteinExistence type="predicted"/>
<feature type="compositionally biased region" description="Pro residues" evidence="1">
    <location>
        <begin position="46"/>
        <end position="59"/>
    </location>
</feature>
<feature type="compositionally biased region" description="Pro residues" evidence="1">
    <location>
        <begin position="83"/>
        <end position="94"/>
    </location>
</feature>
<feature type="compositionally biased region" description="Low complexity" evidence="1">
    <location>
        <begin position="95"/>
        <end position="131"/>
    </location>
</feature>
<organism evidence="2 3">
    <name type="scientific">Candida albicans</name>
    <name type="common">Yeast</name>
    <dbReference type="NCBI Taxonomy" id="5476"/>
    <lineage>
        <taxon>Eukaryota</taxon>
        <taxon>Fungi</taxon>
        <taxon>Dikarya</taxon>
        <taxon>Ascomycota</taxon>
        <taxon>Saccharomycotina</taxon>
        <taxon>Pichiomycetes</taxon>
        <taxon>Debaryomycetaceae</taxon>
        <taxon>Candida/Lodderomyces clade</taxon>
        <taxon>Candida</taxon>
    </lineage>
</organism>
<dbReference type="AlphaFoldDB" id="A0A8H6F2Z2"/>
<feature type="compositionally biased region" description="Low complexity" evidence="1">
    <location>
        <begin position="60"/>
        <end position="82"/>
    </location>
</feature>
<reference evidence="2 3" key="1">
    <citation type="submission" date="2020-03" db="EMBL/GenBank/DDBJ databases">
        <title>FDA dAtabase for Regulatory Grade micrObial Sequences (FDA-ARGOS): Supporting development and validation of Infectious Disease Dx tests.</title>
        <authorList>
            <person name="Campos J."/>
            <person name="Goldberg B."/>
            <person name="Tallon L."/>
            <person name="Sadzewicz L."/>
            <person name="Vavikolanu K."/>
            <person name="Mehta A."/>
            <person name="Aluvathingal J."/>
            <person name="Nadendla S."/>
            <person name="Nandy P."/>
            <person name="Geyer C."/>
            <person name="Yan Y."/>
            <person name="Sichtig H."/>
        </authorList>
    </citation>
    <scope>NUCLEOTIDE SEQUENCE [LARGE SCALE GENOMIC DNA]</scope>
    <source>
        <strain evidence="2 3">FDAARGOS_656</strain>
    </source>
</reference>
<evidence type="ECO:0000313" key="3">
    <source>
        <dbReference type="Proteomes" id="UP000536275"/>
    </source>
</evidence>
<comment type="caution">
    <text evidence="2">The sequence shown here is derived from an EMBL/GenBank/DDBJ whole genome shotgun (WGS) entry which is preliminary data.</text>
</comment>
<keyword evidence="2" id="KW-0378">Hydrolase</keyword>
<dbReference type="EMBL" id="JABWAD010000052">
    <property type="protein sequence ID" value="KAF6068729.1"/>
    <property type="molecule type" value="Genomic_DNA"/>
</dbReference>
<evidence type="ECO:0000313" key="2">
    <source>
        <dbReference type="EMBL" id="KAF6068729.1"/>
    </source>
</evidence>
<protein>
    <submittedName>
        <fullName evidence="2">DDE endonuclease family protein</fullName>
    </submittedName>
</protein>
<dbReference type="GO" id="GO:0004519">
    <property type="term" value="F:endonuclease activity"/>
    <property type="evidence" value="ECO:0007669"/>
    <property type="project" value="UniProtKB-KW"/>
</dbReference>
<dbReference type="Proteomes" id="UP000536275">
    <property type="component" value="Unassembled WGS sequence"/>
</dbReference>
<feature type="compositionally biased region" description="Pro residues" evidence="1">
    <location>
        <begin position="132"/>
        <end position="161"/>
    </location>
</feature>
<evidence type="ECO:0000256" key="1">
    <source>
        <dbReference type="SAM" id="MobiDB-lite"/>
    </source>
</evidence>
<feature type="compositionally biased region" description="Low complexity" evidence="1">
    <location>
        <begin position="36"/>
        <end position="45"/>
    </location>
</feature>
<sequence length="731" mass="84664">MSINQDPREYFQPPPMPAMPAIPAIPVILPVQFQQPLNQQPLPQQFQPPPQQFQQPVPPQQFQQPVPPQQFQQPVPPQQFQQPVPPQQFQPPPVQFQQPVPQPLQFQQPVPQQQLPQQQLPQEQLPQQQLPQPAPSPAPSPVPSPPPAPRLSPLPTPPFPLQPEADQIQEDDYETRLERAEQALNSRDLTSIYEASFQYKVDNWDLSVRLGPDLTRRLIPEGERLLSPYLEDELSNWIIDSFQSGYPRSMSNIREYAELFLSLSQAQVPAQAQGQAQVQGQEQAQAQGRSTNSVDFQWVVSFLNRKSDLIPSINRNNNNALQRNFGPTFTSIENFVQYFNDKSKQYQIKPSRVFQYDETIYITGSSIANMSIFGYKNKANIPNCQGINILCTSIECTSSDGEVMTPAFIFNRNGSSVADNNYWNRDDLPNWLYASSVNGLSNGQFFLQWLIDVFIPYQQERNQINPHDDNDDDDNNNNNNEEECILLIHEPEWFENIRYDVEQICYDNKIIIVSLPQYSNHIIPAFNLEPLSLSPSPFHYSIPFYSSLSSSNTVDHLQSTNLNNFLHKNKINYNNTINNTTTMLRQQILFVNKYCQLRPQYFTKANIIHYWGLSGIKPFDVSNLLDSSEYVREQIRTEMIQYNEKVTSDESRQQQQEEEELEELIEGNEINKPSIEWDKFQLLEYINKLERSRRVERARRVACIASIIYKLKYLDEHKKRYETMGSRLNAI</sequence>
<keyword evidence="2" id="KW-0540">Nuclease</keyword>
<gene>
    <name evidence="2" type="ORF">FOB64_003918</name>
</gene>
<feature type="region of interest" description="Disordered" evidence="1">
    <location>
        <begin position="36"/>
        <end position="164"/>
    </location>
</feature>
<keyword evidence="2" id="KW-0255">Endonuclease</keyword>
<accession>A0A8H6F2Z2</accession>
<name>A0A8H6F2Z2_CANAX</name>
<feature type="region of interest" description="Disordered" evidence="1">
    <location>
        <begin position="1"/>
        <end position="21"/>
    </location>
</feature>